<evidence type="ECO:0000313" key="3">
    <source>
        <dbReference type="Proteomes" id="UP001596405"/>
    </source>
</evidence>
<evidence type="ECO:0000313" key="2">
    <source>
        <dbReference type="EMBL" id="MFC6998711.1"/>
    </source>
</evidence>
<reference evidence="3" key="1">
    <citation type="journal article" date="2019" name="Int. J. Syst. Evol. Microbiol.">
        <title>The Global Catalogue of Microorganisms (GCM) 10K type strain sequencing project: providing services to taxonomists for standard genome sequencing and annotation.</title>
        <authorList>
            <consortium name="The Broad Institute Genomics Platform"/>
            <consortium name="The Broad Institute Genome Sequencing Center for Infectious Disease"/>
            <person name="Wu L."/>
            <person name="Ma J."/>
        </authorList>
    </citation>
    <scope>NUCLEOTIDE SEQUENCE [LARGE SCALE GENOMIC DNA]</scope>
    <source>
        <strain evidence="3">CGMCC 4.7393</strain>
    </source>
</reference>
<feature type="transmembrane region" description="Helical" evidence="1">
    <location>
        <begin position="31"/>
        <end position="48"/>
    </location>
</feature>
<comment type="caution">
    <text evidence="2">The sequence shown here is derived from an EMBL/GenBank/DDBJ whole genome shotgun (WGS) entry which is preliminary data.</text>
</comment>
<accession>A0ABW2DR58</accession>
<name>A0ABW2DR58_9BACT</name>
<keyword evidence="1" id="KW-0472">Membrane</keyword>
<gene>
    <name evidence="2" type="ORF">ACFQHR_13820</name>
</gene>
<sequence length="86" mass="9550">MSLGLVRLLSLFAAVGLQFLALEALQLAAHPWGLYLMIVGFYVLGKLLQRYSVVPVPKAIGWGIQWAGVAALGLWAVFMIWLAFFW</sequence>
<keyword evidence="3" id="KW-1185">Reference proteome</keyword>
<dbReference type="Proteomes" id="UP001596405">
    <property type="component" value="Unassembled WGS sequence"/>
</dbReference>
<keyword evidence="1" id="KW-1133">Transmembrane helix</keyword>
<feature type="transmembrane region" description="Helical" evidence="1">
    <location>
        <begin position="60"/>
        <end position="84"/>
    </location>
</feature>
<proteinExistence type="predicted"/>
<protein>
    <submittedName>
        <fullName evidence="2">Uncharacterized protein</fullName>
    </submittedName>
</protein>
<dbReference type="RefSeq" id="WP_066623536.1">
    <property type="nucleotide sequence ID" value="NZ_JBHSYQ010000006.1"/>
</dbReference>
<dbReference type="EMBL" id="JBHSYQ010000006">
    <property type="protein sequence ID" value="MFC6998711.1"/>
    <property type="molecule type" value="Genomic_DNA"/>
</dbReference>
<evidence type="ECO:0000256" key="1">
    <source>
        <dbReference type="SAM" id="Phobius"/>
    </source>
</evidence>
<keyword evidence="1" id="KW-0812">Transmembrane</keyword>
<organism evidence="2 3">
    <name type="scientific">Rufibacter roseus</name>
    <dbReference type="NCBI Taxonomy" id="1567108"/>
    <lineage>
        <taxon>Bacteria</taxon>
        <taxon>Pseudomonadati</taxon>
        <taxon>Bacteroidota</taxon>
        <taxon>Cytophagia</taxon>
        <taxon>Cytophagales</taxon>
        <taxon>Hymenobacteraceae</taxon>
        <taxon>Rufibacter</taxon>
    </lineage>
</organism>